<keyword evidence="3" id="KW-1185">Reference proteome</keyword>
<accession>A0A4V3Z813</accession>
<dbReference type="AlphaFoldDB" id="A0A4V3Z813"/>
<dbReference type="NCBIfam" id="TIGR01444">
    <property type="entry name" value="fkbM_fam"/>
    <property type="match status" value="1"/>
</dbReference>
<dbReference type="PANTHER" id="PTHR34203">
    <property type="entry name" value="METHYLTRANSFERASE, FKBM FAMILY PROTEIN"/>
    <property type="match status" value="1"/>
</dbReference>
<reference evidence="2 3" key="1">
    <citation type="submission" date="2019-04" db="EMBL/GenBank/DDBJ databases">
        <title>Draft genome sequences for three unisolated Alnus-infective Frankia Sp+ strains, AgTrS, AiOr and AvVan, the first sequenced Frankia strains able to sporulate in-planta.</title>
        <authorList>
            <person name="Bethencourt L."/>
            <person name="Vautrin F."/>
            <person name="Taib N."/>
            <person name="Dubost A."/>
            <person name="Castro-Garcia L."/>
            <person name="Imbaud O."/>
            <person name="Abrouk D."/>
            <person name="Fournier P."/>
            <person name="Briolay J."/>
            <person name="Nguyen A."/>
            <person name="Normand P."/>
            <person name="Fernandez M.P."/>
            <person name="Brochier-Armanet C."/>
            <person name="Herrera-Belaroussi A."/>
        </authorList>
    </citation>
    <scope>NUCLEOTIDE SEQUENCE [LARGE SCALE GENOMIC DNA]</scope>
    <source>
        <strain evidence="2 3">AvVan</strain>
    </source>
</reference>
<dbReference type="OrthoDB" id="424472at2"/>
<dbReference type="GO" id="GO:0008168">
    <property type="term" value="F:methyltransferase activity"/>
    <property type="evidence" value="ECO:0007669"/>
    <property type="project" value="UniProtKB-KW"/>
</dbReference>
<protein>
    <submittedName>
        <fullName evidence="2">FkbM family methyltransferase</fullName>
    </submittedName>
</protein>
<dbReference type="Gene3D" id="3.40.50.150">
    <property type="entry name" value="Vaccinia Virus protein VP39"/>
    <property type="match status" value="1"/>
</dbReference>
<dbReference type="RefSeq" id="WP_136446463.1">
    <property type="nucleotide sequence ID" value="NZ_CADCWT010000018.1"/>
</dbReference>
<dbReference type="InterPro" id="IPR006342">
    <property type="entry name" value="FkbM_mtfrase"/>
</dbReference>
<evidence type="ECO:0000259" key="1">
    <source>
        <dbReference type="Pfam" id="PF05050"/>
    </source>
</evidence>
<sequence length="296" mass="31642">MPVAQSVSDPTVRQERTVPNRPAVRSLAERLTHRLVLARRLPPPFEQTRIYVSSEGGLKYLRPRLADVDPVLTDLVGEVVQPGSVVWDVGANVGLFTFAAASSATATGTVVAFEPDTWLVEMLRRSARLAGESDDRATVEVVPAAICDSVGVQRFHIASRSRATSHLAGFGGNQTGGTRSAQLVATFTLDHLLTQLPSPDVLKIDVEGAEQLVLHGGSRMLAEVRPTVICEVSAPNSDAVGALLRAHGYQIVDAELPRSARRPLSMAPWSTLAVPEVLPGSAPPAARQVSERMART</sequence>
<organism evidence="2 3">
    <name type="scientific">Candidatus Frankia alpina</name>
    <dbReference type="NCBI Taxonomy" id="2699483"/>
    <lineage>
        <taxon>Bacteria</taxon>
        <taxon>Bacillati</taxon>
        <taxon>Actinomycetota</taxon>
        <taxon>Actinomycetes</taxon>
        <taxon>Frankiales</taxon>
        <taxon>Frankiaceae</taxon>
        <taxon>Frankia</taxon>
    </lineage>
</organism>
<dbReference type="EMBL" id="SSXH01000008">
    <property type="protein sequence ID" value="THJ76229.1"/>
    <property type="molecule type" value="Genomic_DNA"/>
</dbReference>
<dbReference type="PANTHER" id="PTHR34203:SF15">
    <property type="entry name" value="SLL1173 PROTEIN"/>
    <property type="match status" value="1"/>
</dbReference>
<dbReference type="InterPro" id="IPR052514">
    <property type="entry name" value="SAM-dependent_MTase"/>
</dbReference>
<gene>
    <name evidence="2" type="ORF">E7Y31_00900</name>
</gene>
<keyword evidence="2" id="KW-0489">Methyltransferase</keyword>
<proteinExistence type="predicted"/>
<dbReference type="Pfam" id="PF05050">
    <property type="entry name" value="Methyltransf_21"/>
    <property type="match status" value="1"/>
</dbReference>
<dbReference type="Proteomes" id="UP000305282">
    <property type="component" value="Unassembled WGS sequence"/>
</dbReference>
<keyword evidence="2" id="KW-0808">Transferase</keyword>
<comment type="caution">
    <text evidence="2">The sequence shown here is derived from an EMBL/GenBank/DDBJ whole genome shotgun (WGS) entry which is preliminary data.</text>
</comment>
<name>A0A4V3Z813_9ACTN</name>
<evidence type="ECO:0000313" key="3">
    <source>
        <dbReference type="Proteomes" id="UP000305282"/>
    </source>
</evidence>
<dbReference type="SUPFAM" id="SSF53335">
    <property type="entry name" value="S-adenosyl-L-methionine-dependent methyltransferases"/>
    <property type="match status" value="1"/>
</dbReference>
<evidence type="ECO:0000313" key="2">
    <source>
        <dbReference type="EMBL" id="THJ76229.1"/>
    </source>
</evidence>
<dbReference type="InterPro" id="IPR029063">
    <property type="entry name" value="SAM-dependent_MTases_sf"/>
</dbReference>
<dbReference type="GO" id="GO:0032259">
    <property type="term" value="P:methylation"/>
    <property type="evidence" value="ECO:0007669"/>
    <property type="project" value="UniProtKB-KW"/>
</dbReference>
<feature type="domain" description="Methyltransferase FkbM" evidence="1">
    <location>
        <begin position="88"/>
        <end position="250"/>
    </location>
</feature>